<dbReference type="InterPro" id="IPR003657">
    <property type="entry name" value="WRKY_dom"/>
</dbReference>
<dbReference type="PANTHER" id="PTHR32096:SF146">
    <property type="entry name" value="WRKY TRANSCRIPTION FACTOR 19-RELATED"/>
    <property type="match status" value="1"/>
</dbReference>
<evidence type="ECO:0000256" key="7">
    <source>
        <dbReference type="SAM" id="MobiDB-lite"/>
    </source>
</evidence>
<evidence type="ECO:0000256" key="5">
    <source>
        <dbReference type="ARBA" id="ARBA00023242"/>
    </source>
</evidence>
<proteinExistence type="inferred from homology"/>
<accession>A0A4Y7LLB2</accession>
<dbReference type="GO" id="GO:0010193">
    <property type="term" value="P:response to ozone"/>
    <property type="evidence" value="ECO:0007669"/>
    <property type="project" value="UniProtKB-ARBA"/>
</dbReference>
<evidence type="ECO:0000256" key="1">
    <source>
        <dbReference type="ARBA" id="ARBA00004123"/>
    </source>
</evidence>
<dbReference type="Proteomes" id="UP000316621">
    <property type="component" value="Chromosome 11"/>
</dbReference>
<comment type="similarity">
    <text evidence="6">Belongs to the WRKY group III family.</text>
</comment>
<organism evidence="9 10">
    <name type="scientific">Papaver somniferum</name>
    <name type="common">Opium poppy</name>
    <dbReference type="NCBI Taxonomy" id="3469"/>
    <lineage>
        <taxon>Eukaryota</taxon>
        <taxon>Viridiplantae</taxon>
        <taxon>Streptophyta</taxon>
        <taxon>Embryophyta</taxon>
        <taxon>Tracheophyta</taxon>
        <taxon>Spermatophyta</taxon>
        <taxon>Magnoliopsida</taxon>
        <taxon>Ranunculales</taxon>
        <taxon>Papaveraceae</taxon>
        <taxon>Papaveroideae</taxon>
        <taxon>Papaver</taxon>
    </lineage>
</organism>
<dbReference type="GO" id="GO:0009751">
    <property type="term" value="P:response to salicylic acid"/>
    <property type="evidence" value="ECO:0007669"/>
    <property type="project" value="UniProtKB-ARBA"/>
</dbReference>
<evidence type="ECO:0000313" key="10">
    <source>
        <dbReference type="Proteomes" id="UP000316621"/>
    </source>
</evidence>
<protein>
    <recommendedName>
        <fullName evidence="8">WRKY domain-containing protein</fullName>
    </recommendedName>
</protein>
<comment type="subcellular location">
    <subcellularLocation>
        <location evidence="1">Nucleus</location>
    </subcellularLocation>
</comment>
<feature type="compositionally biased region" description="Polar residues" evidence="7">
    <location>
        <begin position="67"/>
        <end position="96"/>
    </location>
</feature>
<dbReference type="Pfam" id="PF03106">
    <property type="entry name" value="WRKY"/>
    <property type="match status" value="1"/>
</dbReference>
<dbReference type="AlphaFoldDB" id="A0A4Y7LLB2"/>
<sequence length="361" mass="39990">MEENNTTGMGYLDPKLFILNELAQAKELLKLLETDLHTATSTDGSKLLIPLILSYFEKSLSLLNGSKSEAGNNQSQITASETDSTPTDSPRSVNRSPRSDSESDLMEPPSKKRKTVARWTEQVRVCEQTGLEGPLDDGYSWRKYGQKDILGAAYPRGYYRCTHRAAQGCLAMKQVQRSDEDSSIFNVTYCVRHTCVQAPHLLPGQSQNKAGLEHQKPTKSSQETIINFQTGCHGETPDSGTTKVVQRSPSFSFPSVPVPRSPSFSFPAASIPIPCDEQKENNNNIFYSMTPDNHFVASPFSSPSTSGSNSVCSNYGLVNNLEDGQDLQTSDFDLSEFTSAFDSPDLYMDFDFLDSNFRFDM</sequence>
<evidence type="ECO:0000256" key="4">
    <source>
        <dbReference type="ARBA" id="ARBA00023163"/>
    </source>
</evidence>
<dbReference type="OMA" id="CTHRVAQ"/>
<dbReference type="Gramene" id="RZC84875">
    <property type="protein sequence ID" value="RZC84875"/>
    <property type="gene ID" value="C5167_047664"/>
</dbReference>
<dbReference type="SMART" id="SM00774">
    <property type="entry name" value="WRKY"/>
    <property type="match status" value="1"/>
</dbReference>
<dbReference type="GO" id="GO:0000976">
    <property type="term" value="F:transcription cis-regulatory region binding"/>
    <property type="evidence" value="ECO:0007669"/>
    <property type="project" value="TreeGrafter"/>
</dbReference>
<feature type="domain" description="WRKY" evidence="8">
    <location>
        <begin position="130"/>
        <end position="193"/>
    </location>
</feature>
<dbReference type="Gene3D" id="2.20.25.80">
    <property type="entry name" value="WRKY domain"/>
    <property type="match status" value="1"/>
</dbReference>
<dbReference type="GO" id="GO:0005634">
    <property type="term" value="C:nucleus"/>
    <property type="evidence" value="ECO:0007669"/>
    <property type="project" value="UniProtKB-SubCell"/>
</dbReference>
<keyword evidence="2" id="KW-0805">Transcription regulation</keyword>
<dbReference type="EMBL" id="CM010725">
    <property type="protein sequence ID" value="RZC84875.1"/>
    <property type="molecule type" value="Genomic_DNA"/>
</dbReference>
<evidence type="ECO:0000313" key="9">
    <source>
        <dbReference type="EMBL" id="RZC84875.1"/>
    </source>
</evidence>
<name>A0A4Y7LLB2_PAPSO</name>
<dbReference type="GO" id="GO:0003700">
    <property type="term" value="F:DNA-binding transcription factor activity"/>
    <property type="evidence" value="ECO:0007669"/>
    <property type="project" value="InterPro"/>
</dbReference>
<reference evidence="9 10" key="1">
    <citation type="journal article" date="2018" name="Science">
        <title>The opium poppy genome and morphinan production.</title>
        <authorList>
            <person name="Guo L."/>
            <person name="Winzer T."/>
            <person name="Yang X."/>
            <person name="Li Y."/>
            <person name="Ning Z."/>
            <person name="He Z."/>
            <person name="Teodor R."/>
            <person name="Lu Y."/>
            <person name="Bowser T.A."/>
            <person name="Graham I.A."/>
            <person name="Ye K."/>
        </authorList>
    </citation>
    <scope>NUCLEOTIDE SEQUENCE [LARGE SCALE GENOMIC DNA]</scope>
    <source>
        <strain evidence="10">cv. HN1</strain>
        <tissue evidence="9">Leaves</tissue>
    </source>
</reference>
<dbReference type="InterPro" id="IPR044810">
    <property type="entry name" value="WRKY_plant"/>
</dbReference>
<dbReference type="FunFam" id="2.20.25.80:FF:000009">
    <property type="entry name" value="WRKY transcription factor 53"/>
    <property type="match status" value="1"/>
</dbReference>
<evidence type="ECO:0000256" key="3">
    <source>
        <dbReference type="ARBA" id="ARBA00023125"/>
    </source>
</evidence>
<dbReference type="PANTHER" id="PTHR32096">
    <property type="entry name" value="WRKY TRANSCRIPTION FACTOR 30-RELATED-RELATED"/>
    <property type="match status" value="1"/>
</dbReference>
<evidence type="ECO:0000256" key="2">
    <source>
        <dbReference type="ARBA" id="ARBA00023015"/>
    </source>
</evidence>
<keyword evidence="10" id="KW-1185">Reference proteome</keyword>
<evidence type="ECO:0000256" key="6">
    <source>
        <dbReference type="ARBA" id="ARBA00060850"/>
    </source>
</evidence>
<dbReference type="InterPro" id="IPR036576">
    <property type="entry name" value="WRKY_dom_sf"/>
</dbReference>
<keyword evidence="4" id="KW-0804">Transcription</keyword>
<dbReference type="OrthoDB" id="1888929at2759"/>
<dbReference type="PROSITE" id="PS50811">
    <property type="entry name" value="WRKY"/>
    <property type="match status" value="1"/>
</dbReference>
<keyword evidence="3" id="KW-0238">DNA-binding</keyword>
<evidence type="ECO:0000259" key="8">
    <source>
        <dbReference type="PROSITE" id="PS50811"/>
    </source>
</evidence>
<gene>
    <name evidence="9" type="ORF">C5167_047664</name>
</gene>
<keyword evidence="5" id="KW-0539">Nucleus</keyword>
<dbReference type="GO" id="GO:0010150">
    <property type="term" value="P:leaf senescence"/>
    <property type="evidence" value="ECO:0007669"/>
    <property type="project" value="UniProtKB-ARBA"/>
</dbReference>
<dbReference type="GO" id="GO:0042542">
    <property type="term" value="P:response to hydrogen peroxide"/>
    <property type="evidence" value="ECO:0007669"/>
    <property type="project" value="UniProtKB-ARBA"/>
</dbReference>
<feature type="region of interest" description="Disordered" evidence="7">
    <location>
        <begin position="67"/>
        <end position="116"/>
    </location>
</feature>
<dbReference type="SUPFAM" id="SSF118290">
    <property type="entry name" value="WRKY DNA-binding domain"/>
    <property type="match status" value="1"/>
</dbReference>